<protein>
    <submittedName>
        <fullName evidence="2">ATP-binding protein</fullName>
    </submittedName>
    <submittedName>
        <fullName evidence="3">Nicotinamide mononucleotide-binding protein</fullName>
    </submittedName>
</protein>
<dbReference type="PANTHER" id="PTHR37512:SF1">
    <property type="entry name" value="NADR_TTD14 AAA DOMAIN-CONTAINING PROTEIN"/>
    <property type="match status" value="1"/>
</dbReference>
<dbReference type="Pfam" id="PF13521">
    <property type="entry name" value="AAA_28"/>
    <property type="match status" value="1"/>
</dbReference>
<dbReference type="PANTHER" id="PTHR37512">
    <property type="entry name" value="TRIFUNCTIONAL NAD BIOSYNTHESIS/REGULATOR PROTEIN NADR"/>
    <property type="match status" value="1"/>
</dbReference>
<evidence type="ECO:0000313" key="2">
    <source>
        <dbReference type="EMBL" id="MBO0417832.1"/>
    </source>
</evidence>
<evidence type="ECO:0000259" key="1">
    <source>
        <dbReference type="Pfam" id="PF13521"/>
    </source>
</evidence>
<sequence length="187" mass="20340">MFKGATRPLKIAIVGPESCGKTTLARALAAALNASGIAAAWVPEYARDYFATRPYRSTPEIIEEVARGQLAAEQALAADVQVLLCDTTALNCKIWSEVAHGRCSPGLLELYRPGDYALTLLAEPDIPWEPDPLRSHPTQRDWLFGLYRQALEEAGIDATRVSGAHEQRMAQALAALAAIWPGELPKF</sequence>
<dbReference type="EMBL" id="JAFLRD010000021">
    <property type="protein sequence ID" value="MBO0417832.1"/>
    <property type="molecule type" value="Genomic_DNA"/>
</dbReference>
<dbReference type="InterPro" id="IPR052735">
    <property type="entry name" value="NAD_biosynth-regulator"/>
</dbReference>
<dbReference type="GO" id="GO:0005524">
    <property type="term" value="F:ATP binding"/>
    <property type="evidence" value="ECO:0007669"/>
    <property type="project" value="UniProtKB-KW"/>
</dbReference>
<comment type="caution">
    <text evidence="3">The sequence shown here is derived from an EMBL/GenBank/DDBJ whole genome shotgun (WGS) entry which is preliminary data.</text>
</comment>
<dbReference type="Proteomes" id="UP000664349">
    <property type="component" value="Unassembled WGS sequence"/>
</dbReference>
<organism evidence="3 4">
    <name type="scientific">Chromobacterium haemolyticum</name>
    <dbReference type="NCBI Taxonomy" id="394935"/>
    <lineage>
        <taxon>Bacteria</taxon>
        <taxon>Pseudomonadati</taxon>
        <taxon>Pseudomonadota</taxon>
        <taxon>Betaproteobacteria</taxon>
        <taxon>Neisseriales</taxon>
        <taxon>Chromobacteriaceae</taxon>
        <taxon>Chromobacterium</taxon>
    </lineage>
</organism>
<keyword evidence="2" id="KW-0067">ATP-binding</keyword>
<gene>
    <name evidence="3" type="ORF">B0T45_15100</name>
    <name evidence="2" type="ORF">J1C50_20190</name>
</gene>
<keyword evidence="2" id="KW-0547">Nucleotide-binding</keyword>
<evidence type="ECO:0000313" key="4">
    <source>
        <dbReference type="Proteomes" id="UP000192721"/>
    </source>
</evidence>
<dbReference type="SUPFAM" id="SSF52540">
    <property type="entry name" value="P-loop containing nucleoside triphosphate hydrolases"/>
    <property type="match status" value="1"/>
</dbReference>
<accession>A0A1W0CRL9</accession>
<evidence type="ECO:0000313" key="3">
    <source>
        <dbReference type="EMBL" id="OQS37222.1"/>
    </source>
</evidence>
<dbReference type="Gene3D" id="3.40.50.300">
    <property type="entry name" value="P-loop containing nucleotide triphosphate hydrolases"/>
    <property type="match status" value="1"/>
</dbReference>
<dbReference type="EMBL" id="MUKV01000020">
    <property type="protein sequence ID" value="OQS37222.1"/>
    <property type="molecule type" value="Genomic_DNA"/>
</dbReference>
<reference evidence="2 5" key="2">
    <citation type="submission" date="2021-03" db="EMBL/GenBank/DDBJ databases">
        <title>First Case of infection caused by Chromobacterium haemolyticum derived from water in China.</title>
        <authorList>
            <person name="Chen J."/>
            <person name="Liu C."/>
        </authorList>
    </citation>
    <scope>NUCLEOTIDE SEQUENCE [LARGE SCALE GENOMIC DNA]</scope>
    <source>
        <strain evidence="2 5">WJ-5</strain>
    </source>
</reference>
<reference evidence="3 4" key="1">
    <citation type="submission" date="2017-02" db="EMBL/GenBank/DDBJ databases">
        <title>Chromobacterium haemolyticum H5244.</title>
        <authorList>
            <person name="Gulvik C.A."/>
        </authorList>
    </citation>
    <scope>NUCLEOTIDE SEQUENCE [LARGE SCALE GENOMIC DNA]</scope>
    <source>
        <strain evidence="3 4">H5244</strain>
    </source>
</reference>
<feature type="domain" description="NadR/Ttd14 AAA" evidence="1">
    <location>
        <begin position="10"/>
        <end position="168"/>
    </location>
</feature>
<evidence type="ECO:0000313" key="5">
    <source>
        <dbReference type="Proteomes" id="UP000664349"/>
    </source>
</evidence>
<proteinExistence type="predicted"/>
<dbReference type="InterPro" id="IPR038727">
    <property type="entry name" value="NadR/Ttd14_AAA_dom"/>
</dbReference>
<dbReference type="RefSeq" id="WP_081556052.1">
    <property type="nucleotide sequence ID" value="NZ_MUKV01000020.1"/>
</dbReference>
<dbReference type="InterPro" id="IPR027417">
    <property type="entry name" value="P-loop_NTPase"/>
</dbReference>
<name>A0A1W0CRL9_9NEIS</name>
<keyword evidence="5" id="KW-1185">Reference proteome</keyword>
<dbReference type="Proteomes" id="UP000192721">
    <property type="component" value="Unassembled WGS sequence"/>
</dbReference>
<dbReference type="AlphaFoldDB" id="A0A1W0CRL9"/>